<organism evidence="1 2">
    <name type="scientific">Albugo candida</name>
    <dbReference type="NCBI Taxonomy" id="65357"/>
    <lineage>
        <taxon>Eukaryota</taxon>
        <taxon>Sar</taxon>
        <taxon>Stramenopiles</taxon>
        <taxon>Oomycota</taxon>
        <taxon>Peronosporomycetes</taxon>
        <taxon>Albuginales</taxon>
        <taxon>Albuginaceae</taxon>
        <taxon>Albugo</taxon>
    </lineage>
</organism>
<gene>
    <name evidence="1" type="ORF">BN9_088160</name>
</gene>
<accession>A0A024GN75</accession>
<sequence>MGPLRSIKVRSKMQSVCVVDGGMRPRRSIATAFAIPLGCGHENLCDGSNCIFIRASASTNGSFAFPFIRPRIRIGILLPLRSKCVSDAPPIVGSGLIVVKASRLTLARNCECVFPITKIPISYLSVFSAGDYRIADIA</sequence>
<name>A0A024GN75_9STRA</name>
<comment type="caution">
    <text evidence="1">The sequence shown here is derived from an EMBL/GenBank/DDBJ whole genome shotgun (WGS) entry which is preliminary data.</text>
</comment>
<dbReference type="InParanoid" id="A0A024GN75"/>
<reference evidence="1 2" key="1">
    <citation type="submission" date="2012-05" db="EMBL/GenBank/DDBJ databases">
        <title>Recombination and specialization in a pathogen metapopulation.</title>
        <authorList>
            <person name="Gardiner A."/>
            <person name="Kemen E."/>
            <person name="Schultz-Larsen T."/>
            <person name="MacLean D."/>
            <person name="Van Oosterhout C."/>
            <person name="Jones J.D.G."/>
        </authorList>
    </citation>
    <scope>NUCLEOTIDE SEQUENCE [LARGE SCALE GENOMIC DNA]</scope>
    <source>
        <strain evidence="1 2">Ac Nc2</strain>
    </source>
</reference>
<protein>
    <submittedName>
        <fullName evidence="1">Uncharacterized protein</fullName>
    </submittedName>
</protein>
<proteinExistence type="predicted"/>
<dbReference type="Proteomes" id="UP000053237">
    <property type="component" value="Unassembled WGS sequence"/>
</dbReference>
<evidence type="ECO:0000313" key="2">
    <source>
        <dbReference type="Proteomes" id="UP000053237"/>
    </source>
</evidence>
<evidence type="ECO:0000313" key="1">
    <source>
        <dbReference type="EMBL" id="CCI47800.1"/>
    </source>
</evidence>
<keyword evidence="2" id="KW-1185">Reference proteome</keyword>
<dbReference type="EMBL" id="CAIX01000186">
    <property type="protein sequence ID" value="CCI47800.1"/>
    <property type="molecule type" value="Genomic_DNA"/>
</dbReference>
<dbReference type="AlphaFoldDB" id="A0A024GN75"/>